<accession>A0AAD6RZA3</accession>
<comment type="caution">
    <text evidence="1">The sequence shown here is derived from an EMBL/GenBank/DDBJ whole genome shotgun (WGS) entry which is preliminary data.</text>
</comment>
<organism evidence="1 2">
    <name type="scientific">Mycena alexandri</name>
    <dbReference type="NCBI Taxonomy" id="1745969"/>
    <lineage>
        <taxon>Eukaryota</taxon>
        <taxon>Fungi</taxon>
        <taxon>Dikarya</taxon>
        <taxon>Basidiomycota</taxon>
        <taxon>Agaricomycotina</taxon>
        <taxon>Agaricomycetes</taxon>
        <taxon>Agaricomycetidae</taxon>
        <taxon>Agaricales</taxon>
        <taxon>Marasmiineae</taxon>
        <taxon>Mycenaceae</taxon>
        <taxon>Mycena</taxon>
    </lineage>
</organism>
<reference evidence="1" key="1">
    <citation type="submission" date="2023-03" db="EMBL/GenBank/DDBJ databases">
        <title>Massive genome expansion in bonnet fungi (Mycena s.s.) driven by repeated elements and novel gene families across ecological guilds.</title>
        <authorList>
            <consortium name="Lawrence Berkeley National Laboratory"/>
            <person name="Harder C.B."/>
            <person name="Miyauchi S."/>
            <person name="Viragh M."/>
            <person name="Kuo A."/>
            <person name="Thoen E."/>
            <person name="Andreopoulos B."/>
            <person name="Lu D."/>
            <person name="Skrede I."/>
            <person name="Drula E."/>
            <person name="Henrissat B."/>
            <person name="Morin E."/>
            <person name="Kohler A."/>
            <person name="Barry K."/>
            <person name="LaButti K."/>
            <person name="Morin E."/>
            <person name="Salamov A."/>
            <person name="Lipzen A."/>
            <person name="Mereny Z."/>
            <person name="Hegedus B."/>
            <person name="Baldrian P."/>
            <person name="Stursova M."/>
            <person name="Weitz H."/>
            <person name="Taylor A."/>
            <person name="Grigoriev I.V."/>
            <person name="Nagy L.G."/>
            <person name="Martin F."/>
            <person name="Kauserud H."/>
        </authorList>
    </citation>
    <scope>NUCLEOTIDE SEQUENCE</scope>
    <source>
        <strain evidence="1">CBHHK200</strain>
    </source>
</reference>
<dbReference type="Proteomes" id="UP001218188">
    <property type="component" value="Unassembled WGS sequence"/>
</dbReference>
<evidence type="ECO:0000313" key="1">
    <source>
        <dbReference type="EMBL" id="KAJ7018118.1"/>
    </source>
</evidence>
<keyword evidence="2" id="KW-1185">Reference proteome</keyword>
<dbReference type="AlphaFoldDB" id="A0AAD6RZA3"/>
<name>A0AAD6RZA3_9AGAR</name>
<gene>
    <name evidence="1" type="ORF">C8F04DRAFT_1199407</name>
</gene>
<dbReference type="EMBL" id="JARJCM010000357">
    <property type="protein sequence ID" value="KAJ7018118.1"/>
    <property type="molecule type" value="Genomic_DNA"/>
</dbReference>
<protein>
    <submittedName>
        <fullName evidence="1">Uncharacterized protein</fullName>
    </submittedName>
</protein>
<proteinExistence type="predicted"/>
<evidence type="ECO:0000313" key="2">
    <source>
        <dbReference type="Proteomes" id="UP001218188"/>
    </source>
</evidence>
<sequence>MSAVAKLKLEHSPSSTLPNTFFGRQIRYLVAEASFTHELTLECLADGLEETFAVQIEVLYGGLFEETPWTGRQPGPGRHCRWFEQSTTRHGIQRTPYDTELAAVITHPRWTLVSNLTPGIAPFCVDSASGAFIPASMGSSMTPRNTPSPLLSPSASILPRAPSSRPPWGVLGRHPTPLVVASHFRVETHYGTSSQSIGTAASGVSAALRCSFGTPCSFREAHTIPWRLFGDNVGSVRHYEFRSIFSCSSSPTTLRVIDGCRPNAVIELTAINDDYTSVATDLVGDVLASTALVMRTHCGLGATGPACGLRCGCRPRDVERVWVAGSVQV</sequence>